<dbReference type="PROSITE" id="PS50994">
    <property type="entry name" value="INTEGRASE"/>
    <property type="match status" value="1"/>
</dbReference>
<evidence type="ECO:0000313" key="3">
    <source>
        <dbReference type="Proteomes" id="UP000051249"/>
    </source>
</evidence>
<evidence type="ECO:0000259" key="1">
    <source>
        <dbReference type="PROSITE" id="PS50994"/>
    </source>
</evidence>
<sequence>MNFDSKQLPDKDIRRARSNETRGIIKVGSSIEERPIEINTRSEFGHWEVDTVLSSRGESKHCLVTFIERKTRLLWAIKMNSRCSEALNEAFKKFHNNFGSTVKSITVDHVKEFSKYREIENDYGINVFFCHPYSPWNEE</sequence>
<dbReference type="NCBIfam" id="NF033563">
    <property type="entry name" value="transpos_IS30"/>
    <property type="match status" value="1"/>
</dbReference>
<organism evidence="2 3">
    <name type="scientific">Pediococcus argentinicus</name>
    <dbReference type="NCBI Taxonomy" id="480391"/>
    <lineage>
        <taxon>Bacteria</taxon>
        <taxon>Bacillati</taxon>
        <taxon>Bacillota</taxon>
        <taxon>Bacilli</taxon>
        <taxon>Lactobacillales</taxon>
        <taxon>Lactobacillaceae</taxon>
        <taxon>Pediococcus</taxon>
    </lineage>
</organism>
<dbReference type="GO" id="GO:0003676">
    <property type="term" value="F:nucleic acid binding"/>
    <property type="evidence" value="ECO:0007669"/>
    <property type="project" value="InterPro"/>
</dbReference>
<dbReference type="PATRIC" id="fig|480391.4.peg.1310"/>
<keyword evidence="3" id="KW-1185">Reference proteome</keyword>
<dbReference type="InterPro" id="IPR036397">
    <property type="entry name" value="RNaseH_sf"/>
</dbReference>
<dbReference type="AlphaFoldDB" id="A0A0R2N8I6"/>
<feature type="domain" description="Integrase catalytic" evidence="1">
    <location>
        <begin position="31"/>
        <end position="139"/>
    </location>
</feature>
<dbReference type="Pfam" id="PF00665">
    <property type="entry name" value="rve"/>
    <property type="match status" value="1"/>
</dbReference>
<dbReference type="EMBL" id="JQCQ01000041">
    <property type="protein sequence ID" value="KRO22101.1"/>
    <property type="molecule type" value="Genomic_DNA"/>
</dbReference>
<dbReference type="GO" id="GO:0032196">
    <property type="term" value="P:transposition"/>
    <property type="evidence" value="ECO:0007669"/>
    <property type="project" value="TreeGrafter"/>
</dbReference>
<dbReference type="GO" id="GO:0004803">
    <property type="term" value="F:transposase activity"/>
    <property type="evidence" value="ECO:0007669"/>
    <property type="project" value="TreeGrafter"/>
</dbReference>
<evidence type="ECO:0000313" key="2">
    <source>
        <dbReference type="EMBL" id="KRO22101.1"/>
    </source>
</evidence>
<dbReference type="PANTHER" id="PTHR10948">
    <property type="entry name" value="TRANSPOSASE"/>
    <property type="match status" value="1"/>
</dbReference>
<dbReference type="SUPFAM" id="SSF53098">
    <property type="entry name" value="Ribonuclease H-like"/>
    <property type="match status" value="1"/>
</dbReference>
<protein>
    <recommendedName>
        <fullName evidence="1">Integrase catalytic domain-containing protein</fullName>
    </recommendedName>
</protein>
<dbReference type="GO" id="GO:0015074">
    <property type="term" value="P:DNA integration"/>
    <property type="evidence" value="ECO:0007669"/>
    <property type="project" value="InterPro"/>
</dbReference>
<dbReference type="GO" id="GO:0005829">
    <property type="term" value="C:cytosol"/>
    <property type="evidence" value="ECO:0007669"/>
    <property type="project" value="TreeGrafter"/>
</dbReference>
<gene>
    <name evidence="2" type="ORF">IV88_GL001290</name>
</gene>
<dbReference type="Proteomes" id="UP000051249">
    <property type="component" value="Unassembled WGS sequence"/>
</dbReference>
<accession>A0A0R2N8I6</accession>
<dbReference type="InterPro" id="IPR012337">
    <property type="entry name" value="RNaseH-like_sf"/>
</dbReference>
<dbReference type="InterPro" id="IPR053392">
    <property type="entry name" value="Transposase_IS30-like"/>
</dbReference>
<dbReference type="Gene3D" id="3.30.420.10">
    <property type="entry name" value="Ribonuclease H-like superfamily/Ribonuclease H"/>
    <property type="match status" value="1"/>
</dbReference>
<name>A0A0R2N8I6_9LACO</name>
<dbReference type="InterPro" id="IPR001584">
    <property type="entry name" value="Integrase_cat-core"/>
</dbReference>
<dbReference type="PANTHER" id="PTHR10948:SF23">
    <property type="entry name" value="TRANSPOSASE INSI FOR INSERTION SEQUENCE ELEMENT IS30A-RELATED"/>
    <property type="match status" value="1"/>
</dbReference>
<comment type="caution">
    <text evidence="2">The sequence shown here is derived from an EMBL/GenBank/DDBJ whole genome shotgun (WGS) entry which is preliminary data.</text>
</comment>
<proteinExistence type="predicted"/>
<reference evidence="2 3" key="1">
    <citation type="journal article" date="2015" name="Genome Announc.">
        <title>Expanding the biotechnology potential of lactobacilli through comparative genomics of 213 strains and associated genera.</title>
        <authorList>
            <person name="Sun Z."/>
            <person name="Harris H.M."/>
            <person name="McCann A."/>
            <person name="Guo C."/>
            <person name="Argimon S."/>
            <person name="Zhang W."/>
            <person name="Yang X."/>
            <person name="Jeffery I.B."/>
            <person name="Cooney J.C."/>
            <person name="Kagawa T.F."/>
            <person name="Liu W."/>
            <person name="Song Y."/>
            <person name="Salvetti E."/>
            <person name="Wrobel A."/>
            <person name="Rasinkangas P."/>
            <person name="Parkhill J."/>
            <person name="Rea M.C."/>
            <person name="O'Sullivan O."/>
            <person name="Ritari J."/>
            <person name="Douillard F.P."/>
            <person name="Paul Ross R."/>
            <person name="Yang R."/>
            <person name="Briner A.E."/>
            <person name="Felis G.E."/>
            <person name="de Vos W.M."/>
            <person name="Barrangou R."/>
            <person name="Klaenhammer T.R."/>
            <person name="Caufield P.W."/>
            <person name="Cui Y."/>
            <person name="Zhang H."/>
            <person name="O'Toole P.W."/>
        </authorList>
    </citation>
    <scope>NUCLEOTIDE SEQUENCE [LARGE SCALE GENOMIC DNA]</scope>
    <source>
        <strain evidence="2 3">DSM 23026</strain>
    </source>
</reference>
<dbReference type="InterPro" id="IPR051917">
    <property type="entry name" value="Transposase-Integrase"/>
</dbReference>